<dbReference type="SMART" id="SM00065">
    <property type="entry name" value="GAF"/>
    <property type="match status" value="1"/>
</dbReference>
<dbReference type="EMBL" id="JAUOPG010000008">
    <property type="protein sequence ID" value="MDO6454457.1"/>
    <property type="molecule type" value="Genomic_DNA"/>
</dbReference>
<dbReference type="RefSeq" id="WP_075171390.1">
    <property type="nucleotide sequence ID" value="NZ_CAXHZV010000012.1"/>
</dbReference>
<organism evidence="2 4">
    <name type="scientific">Neptunomonas phycophila</name>
    <dbReference type="NCBI Taxonomy" id="1572645"/>
    <lineage>
        <taxon>Bacteria</taxon>
        <taxon>Pseudomonadati</taxon>
        <taxon>Pseudomonadota</taxon>
        <taxon>Gammaproteobacteria</taxon>
        <taxon>Oceanospirillales</taxon>
        <taxon>Oceanospirillaceae</taxon>
        <taxon>Neptunomonas</taxon>
    </lineage>
</organism>
<keyword evidence="5" id="KW-1185">Reference proteome</keyword>
<dbReference type="GeneID" id="89455341"/>
<dbReference type="Proteomes" id="UP001177341">
    <property type="component" value="Unassembled WGS sequence"/>
</dbReference>
<dbReference type="SUPFAM" id="SSF55781">
    <property type="entry name" value="GAF domain-like"/>
    <property type="match status" value="1"/>
</dbReference>
<reference evidence="2" key="1">
    <citation type="submission" date="2023-07" db="EMBL/GenBank/DDBJ databases">
        <title>Genome content predicts the carbon catabolic preferences of heterotrophic bacteria.</title>
        <authorList>
            <person name="Gralka M."/>
        </authorList>
    </citation>
    <scope>NUCLEOTIDE SEQUENCE</scope>
    <source>
        <strain evidence="3">5G01</strain>
        <strain evidence="2">I2M16</strain>
    </source>
</reference>
<sequence>MTTHLTNFEEHIDSLTRFIDHNQSIDNSLHELALLVASTLHVSNCSLMFLKDNADPSTGKLPLRLHAHSGDIPESAFTSPKSATGIAEHVIRTGKALLVADILKSSFAEGATHKGGFITLPIRFDDKVMGVINISKPIDQRTFSDNDLQTATILSLYLAKSIQLLHLEAIFHSRFAMAALEREQANSTSPVKDFTGNPEKVVKILAKGFYHELKQMGIGSDHIITAATEMIGLLNGEIGNDPSEHKSA</sequence>
<feature type="domain" description="GAF" evidence="1">
    <location>
        <begin position="24"/>
        <end position="172"/>
    </location>
</feature>
<evidence type="ECO:0000259" key="1">
    <source>
        <dbReference type="SMART" id="SM00065"/>
    </source>
</evidence>
<dbReference type="InterPro" id="IPR003018">
    <property type="entry name" value="GAF"/>
</dbReference>
<accession>A0AAW7XJR5</accession>
<name>A0AAW7XJR5_9GAMM</name>
<evidence type="ECO:0000313" key="2">
    <source>
        <dbReference type="EMBL" id="MDO6454457.1"/>
    </source>
</evidence>
<dbReference type="Pfam" id="PF01590">
    <property type="entry name" value="GAF"/>
    <property type="match status" value="1"/>
</dbReference>
<comment type="caution">
    <text evidence="2">The sequence shown here is derived from an EMBL/GenBank/DDBJ whole genome shotgun (WGS) entry which is preliminary data.</text>
</comment>
<dbReference type="Proteomes" id="UP001169862">
    <property type="component" value="Unassembled WGS sequence"/>
</dbReference>
<dbReference type="AlphaFoldDB" id="A0AAW7XJR5"/>
<gene>
    <name evidence="2" type="ORF">Q4490_12855</name>
    <name evidence="3" type="ORF">Q8W30_05100</name>
</gene>
<dbReference type="EMBL" id="JAUYVO010000003">
    <property type="protein sequence ID" value="MDP2521943.1"/>
    <property type="molecule type" value="Genomic_DNA"/>
</dbReference>
<protein>
    <submittedName>
        <fullName evidence="2">GAF domain-containing protein</fullName>
    </submittedName>
</protein>
<dbReference type="Gene3D" id="3.30.450.40">
    <property type="match status" value="1"/>
</dbReference>
<dbReference type="InterPro" id="IPR029016">
    <property type="entry name" value="GAF-like_dom_sf"/>
</dbReference>
<evidence type="ECO:0000313" key="3">
    <source>
        <dbReference type="EMBL" id="MDP2521943.1"/>
    </source>
</evidence>
<proteinExistence type="predicted"/>
<evidence type="ECO:0000313" key="4">
    <source>
        <dbReference type="Proteomes" id="UP001169862"/>
    </source>
</evidence>
<evidence type="ECO:0000313" key="5">
    <source>
        <dbReference type="Proteomes" id="UP001177341"/>
    </source>
</evidence>